<protein>
    <submittedName>
        <fullName evidence="1">Uncharacterized protein</fullName>
    </submittedName>
</protein>
<dbReference type="Proteomes" id="UP001055712">
    <property type="component" value="Unassembled WGS sequence"/>
</dbReference>
<reference evidence="1" key="1">
    <citation type="journal article" date="2019" name="Plant J.">
        <title>Chlorella vulgaris genome assembly and annotation reveals the molecular basis for metabolic acclimation to high light conditions.</title>
        <authorList>
            <person name="Cecchin M."/>
            <person name="Marcolungo L."/>
            <person name="Rossato M."/>
            <person name="Girolomoni L."/>
            <person name="Cosentino E."/>
            <person name="Cuine S."/>
            <person name="Li-Beisson Y."/>
            <person name="Delledonne M."/>
            <person name="Ballottari M."/>
        </authorList>
    </citation>
    <scope>NUCLEOTIDE SEQUENCE</scope>
    <source>
        <strain evidence="1">211/11P</strain>
    </source>
</reference>
<dbReference type="AlphaFoldDB" id="A0A9D4YUP0"/>
<comment type="caution">
    <text evidence="1">The sequence shown here is derived from an EMBL/GenBank/DDBJ whole genome shotgun (WGS) entry which is preliminary data.</text>
</comment>
<keyword evidence="2" id="KW-1185">Reference proteome</keyword>
<evidence type="ECO:0000313" key="2">
    <source>
        <dbReference type="Proteomes" id="UP001055712"/>
    </source>
</evidence>
<organism evidence="1 2">
    <name type="scientific">Chlorella vulgaris</name>
    <name type="common">Green alga</name>
    <dbReference type="NCBI Taxonomy" id="3077"/>
    <lineage>
        <taxon>Eukaryota</taxon>
        <taxon>Viridiplantae</taxon>
        <taxon>Chlorophyta</taxon>
        <taxon>core chlorophytes</taxon>
        <taxon>Trebouxiophyceae</taxon>
        <taxon>Chlorellales</taxon>
        <taxon>Chlorellaceae</taxon>
        <taxon>Chlorella clade</taxon>
        <taxon>Chlorella</taxon>
    </lineage>
</organism>
<evidence type="ECO:0000313" key="1">
    <source>
        <dbReference type="EMBL" id="KAI3427188.1"/>
    </source>
</evidence>
<sequence length="178" mass="19221">MLEYDDSSLLLPINASAPVDGNGGNGGKGVLRVSRYAFISGPGVGHPTIVFDEFQARVYLPAGLGGKLFKGMEQSLPPSIRGRLGCARSDSVDDAHVSNLRRWLTTLANAAAFLLTVLGGNDAIYADQPQLATKLLESRPNPPVIHLHNAKRVRREAEAHFHHVVIRGRWGVGALLQR</sequence>
<name>A0A9D4YUP0_CHLVU</name>
<proteinExistence type="predicted"/>
<dbReference type="EMBL" id="SIDB01000010">
    <property type="protein sequence ID" value="KAI3427188.1"/>
    <property type="molecule type" value="Genomic_DNA"/>
</dbReference>
<reference evidence="1" key="2">
    <citation type="submission" date="2020-11" db="EMBL/GenBank/DDBJ databases">
        <authorList>
            <person name="Cecchin M."/>
            <person name="Marcolungo L."/>
            <person name="Rossato M."/>
            <person name="Girolomoni L."/>
            <person name="Cosentino E."/>
            <person name="Cuine S."/>
            <person name="Li-Beisson Y."/>
            <person name="Delledonne M."/>
            <person name="Ballottari M."/>
        </authorList>
    </citation>
    <scope>NUCLEOTIDE SEQUENCE</scope>
    <source>
        <strain evidence="1">211/11P</strain>
        <tissue evidence="1">Whole cell</tissue>
    </source>
</reference>
<gene>
    <name evidence="1" type="ORF">D9Q98_007125</name>
</gene>
<accession>A0A9D4YUP0</accession>